<evidence type="ECO:0000313" key="1">
    <source>
        <dbReference type="EMBL" id="EGN95803.1"/>
    </source>
</evidence>
<dbReference type="PANTHER" id="PTHR31252:SF11">
    <property type="entry name" value="DUF4419 DOMAIN-CONTAINING PROTEIN"/>
    <property type="match status" value="1"/>
</dbReference>
<organism evidence="2">
    <name type="scientific">Serpula lacrymans var. lacrymans (strain S7.3)</name>
    <name type="common">Dry rot fungus</name>
    <dbReference type="NCBI Taxonomy" id="936435"/>
    <lineage>
        <taxon>Eukaryota</taxon>
        <taxon>Fungi</taxon>
        <taxon>Dikarya</taxon>
        <taxon>Basidiomycota</taxon>
        <taxon>Agaricomycotina</taxon>
        <taxon>Agaricomycetes</taxon>
        <taxon>Agaricomycetidae</taxon>
        <taxon>Boletales</taxon>
        <taxon>Coniophorineae</taxon>
        <taxon>Serpulaceae</taxon>
        <taxon>Serpula</taxon>
    </lineage>
</organism>
<dbReference type="OrthoDB" id="9978173at2759"/>
<dbReference type="STRING" id="936435.F8Q8B5"/>
<dbReference type="EMBL" id="GL945485">
    <property type="protein sequence ID" value="EGN95803.1"/>
    <property type="molecule type" value="Genomic_DNA"/>
</dbReference>
<keyword evidence="2" id="KW-1185">Reference proteome</keyword>
<dbReference type="Proteomes" id="UP000008063">
    <property type="component" value="Unassembled WGS sequence"/>
</dbReference>
<sequence>MTRRVSIPMPFLSRKSMHSSWSYAESQGSSPPAEYIRPPMPVSKFTEDWVSTRHDSGTDGETNTISTIMPIPASIAVKPRKHGKLVRATSRKLRLNDSMPLSSTGSVSFELASPPAYSFTEDDRLHTFPSEDPVQAILRQACEGQHRRCDELLQTSLLRNDHAIRDIMPQKHGFVHTVLEAYNNHRSLIIRPDDVWLAILIQFKLFVDGNPELLRRYFVNHEGQKFMEISPGDRYSMNTMEISRQVSVLMLETIVDVDLREWILPQFSTTTLADTTTCAIVMMAAMKERFSHEYHLSSGIPRVTLDGEKKDWENILIRIERLKRYGIKAIAWYHLLRPVISRIIAACDSPNSAQNLEFWNRIVHYEARGSSSPLLTGWITAFCVFNEQGIWQGNPLNESRGQSDERKKLLRPANPISLTPVQFTSVYTFPERNRNPYLTLDGFPYPRIDSDNLPAGYGHLDIKLSDNGELFDTVLVAGSIGSQICSLEISELFRNGLRDTIRPVAGWWFFTKRRETGDDWFSAPPYS</sequence>
<dbReference type="Pfam" id="PF14388">
    <property type="entry name" value="DUF4419"/>
    <property type="match status" value="1"/>
</dbReference>
<reference evidence="2" key="1">
    <citation type="journal article" date="2011" name="Science">
        <title>The plant cell wall-decomposing machinery underlies the functional diversity of forest fungi.</title>
        <authorList>
            <person name="Eastwood D.C."/>
            <person name="Floudas D."/>
            <person name="Binder M."/>
            <person name="Majcherczyk A."/>
            <person name="Schneider P."/>
            <person name="Aerts A."/>
            <person name="Asiegbu F.O."/>
            <person name="Baker S.E."/>
            <person name="Barry K."/>
            <person name="Bendiksby M."/>
            <person name="Blumentritt M."/>
            <person name="Coutinho P.M."/>
            <person name="Cullen D."/>
            <person name="de Vries R.P."/>
            <person name="Gathman A."/>
            <person name="Goodell B."/>
            <person name="Henrissat B."/>
            <person name="Ihrmark K."/>
            <person name="Kauserud H."/>
            <person name="Kohler A."/>
            <person name="LaButti K."/>
            <person name="Lapidus A."/>
            <person name="Lavin J.L."/>
            <person name="Lee Y.-H."/>
            <person name="Lindquist E."/>
            <person name="Lilly W."/>
            <person name="Lucas S."/>
            <person name="Morin E."/>
            <person name="Murat C."/>
            <person name="Oguiza J.A."/>
            <person name="Park J."/>
            <person name="Pisabarro A.G."/>
            <person name="Riley R."/>
            <person name="Rosling A."/>
            <person name="Salamov A."/>
            <person name="Schmidt O."/>
            <person name="Schmutz J."/>
            <person name="Skrede I."/>
            <person name="Stenlid J."/>
            <person name="Wiebenga A."/>
            <person name="Xie X."/>
            <person name="Kuees U."/>
            <person name="Hibbett D.S."/>
            <person name="Hoffmeister D."/>
            <person name="Hoegberg N."/>
            <person name="Martin F."/>
            <person name="Grigoriev I.V."/>
            <person name="Watkinson S.C."/>
        </authorList>
    </citation>
    <scope>NUCLEOTIDE SEQUENCE [LARGE SCALE GENOMIC DNA]</scope>
    <source>
        <strain evidence="2">strain S7.3</strain>
    </source>
</reference>
<protein>
    <submittedName>
        <fullName evidence="1">Uncharacterized protein</fullName>
    </submittedName>
</protein>
<dbReference type="OMA" id="WEIILER"/>
<dbReference type="InParanoid" id="F8Q8B5"/>
<proteinExistence type="predicted"/>
<evidence type="ECO:0000313" key="2">
    <source>
        <dbReference type="Proteomes" id="UP000008063"/>
    </source>
</evidence>
<dbReference type="AlphaFoldDB" id="F8Q8B5"/>
<accession>F8Q8B5</accession>
<gene>
    <name evidence="1" type="ORF">SERLA73DRAFT_76858</name>
</gene>
<name>F8Q8B5_SERL3</name>
<dbReference type="PANTHER" id="PTHR31252">
    <property type="entry name" value="DUF4419 DOMAIN-CONTAINING PROTEIN"/>
    <property type="match status" value="1"/>
</dbReference>
<dbReference type="InterPro" id="IPR025533">
    <property type="entry name" value="DUF4419"/>
</dbReference>
<dbReference type="HOGENOM" id="CLU_037155_3_0_1"/>
<dbReference type="eggNOG" id="ENOG502RPX4">
    <property type="taxonomic scope" value="Eukaryota"/>
</dbReference>